<organism evidence="7 8">
    <name type="scientific">Vanessa tameamea</name>
    <name type="common">Kamehameha butterfly</name>
    <dbReference type="NCBI Taxonomy" id="334116"/>
    <lineage>
        <taxon>Eukaryota</taxon>
        <taxon>Metazoa</taxon>
        <taxon>Ecdysozoa</taxon>
        <taxon>Arthropoda</taxon>
        <taxon>Hexapoda</taxon>
        <taxon>Insecta</taxon>
        <taxon>Pterygota</taxon>
        <taxon>Neoptera</taxon>
        <taxon>Endopterygota</taxon>
        <taxon>Lepidoptera</taxon>
        <taxon>Glossata</taxon>
        <taxon>Ditrysia</taxon>
        <taxon>Papilionoidea</taxon>
        <taxon>Nymphalidae</taxon>
        <taxon>Nymphalinae</taxon>
        <taxon>Vanessa</taxon>
    </lineage>
</organism>
<feature type="domain" description="Pus10 N-terminal eukaryotes" evidence="5">
    <location>
        <begin position="125"/>
        <end position="274"/>
    </location>
</feature>
<evidence type="ECO:0000256" key="1">
    <source>
        <dbReference type="ARBA" id="ARBA00009652"/>
    </source>
</evidence>
<dbReference type="RefSeq" id="XP_026483391.2">
    <property type="nucleotide sequence ID" value="XM_026627606.2"/>
</dbReference>
<keyword evidence="7" id="KW-1185">Reference proteome</keyword>
<dbReference type="PANTHER" id="PTHR21568:SF0">
    <property type="entry name" value="TRNA PSEUDOURIDINE SYNTHASE PUS10"/>
    <property type="match status" value="1"/>
</dbReference>
<dbReference type="OMA" id="WFALQRK"/>
<evidence type="ECO:0000256" key="4">
    <source>
        <dbReference type="ARBA" id="ARBA00023235"/>
    </source>
</evidence>
<sequence length="582" mass="65106">MDQKAIYKFCKSLGCCEACCLRYIGIKHPNAYENSKNYVTKFREENDLEPISTDKNMTIDVSAHTSEKNGASISSNVRNSDEICDKSIDTKESITNKGSTEVDTAVLDSNDSVSPPHKKRKLNVCVSCLGVLQEDNWQECYQMVKEILDKKGYECNTFACALSAPIATLLREKAVTLHLVDEFPQYDAKVLTPLKEAWKWSFGVKLGAYINKILDSGAISPLLITVNIDYVDELQELEILKTVSPQLFAERSKQKRRFVTEFTRRSVEQALELATLWSLSAADALRAPHSRAACVGAACAHAPIFLAGRYIKLSRNLPQSPWILEGRRVLPSSVQEIIFGPLTKCYKFDPEDADRRFKFIAAGREDVDVRCLGDGRPFAIEISDPTRQLTAEEMKEVCEEISNGGEVIVKEMSPISKEDLVQLKKGEETKSKTYEALCIKLSHSKFDEDHNAPIRVTQEDIDRINSYTNTTSKEVKIALQQKTPIRVLHRRPLLTRSRDILELTATLIPEHPQLFALRLRTSAGTYVKEWAHGELGRSAPALAAALRARADLLALDVRAVHLAWPPARRAPPAPRAPPPTTS</sequence>
<evidence type="ECO:0000259" key="5">
    <source>
        <dbReference type="Pfam" id="PF21237"/>
    </source>
</evidence>
<accession>A0A8B8HJ33</accession>
<dbReference type="GO" id="GO:0031119">
    <property type="term" value="P:tRNA pseudouridine synthesis"/>
    <property type="evidence" value="ECO:0007669"/>
    <property type="project" value="TreeGrafter"/>
</dbReference>
<dbReference type="InterPro" id="IPR048742">
    <property type="entry name" value="Pus10_N_euk"/>
</dbReference>
<reference evidence="8" key="1">
    <citation type="submission" date="2025-08" db="UniProtKB">
        <authorList>
            <consortium name="RefSeq"/>
        </authorList>
    </citation>
    <scope>IDENTIFICATION</scope>
    <source>
        <tissue evidence="8">Whole body</tissue>
    </source>
</reference>
<dbReference type="InterPro" id="IPR048741">
    <property type="entry name" value="Pus10-like_C"/>
</dbReference>
<dbReference type="AlphaFoldDB" id="A0A8B8HJ33"/>
<dbReference type="Proteomes" id="UP001652626">
    <property type="component" value="Chromosome 30"/>
</dbReference>
<gene>
    <name evidence="8" type="primary">LOC113391591</name>
</gene>
<dbReference type="InterPro" id="IPR039894">
    <property type="entry name" value="Pus10-like"/>
</dbReference>
<name>A0A8B8HJ33_VANTA</name>
<comment type="similarity">
    <text evidence="1">Belongs to the pseudouridine synthase Pus10 family.</text>
</comment>
<evidence type="ECO:0000256" key="2">
    <source>
        <dbReference type="ARBA" id="ARBA00012787"/>
    </source>
</evidence>
<keyword evidence="3" id="KW-0819">tRNA processing</keyword>
<keyword evidence="4" id="KW-0413">Isomerase</keyword>
<dbReference type="GeneID" id="113391591"/>
<dbReference type="PANTHER" id="PTHR21568">
    <property type="entry name" value="TRNA PSEUDOURIDINE SYNTHASE PUS10"/>
    <property type="match status" value="1"/>
</dbReference>
<protein>
    <recommendedName>
        <fullName evidence="2">tRNA pseudouridine(55) synthase</fullName>
        <ecNumber evidence="2">5.4.99.25</ecNumber>
    </recommendedName>
</protein>
<evidence type="ECO:0000259" key="6">
    <source>
        <dbReference type="Pfam" id="PF21238"/>
    </source>
</evidence>
<dbReference type="EC" id="5.4.99.25" evidence="2"/>
<dbReference type="Gene3D" id="3.30.70.3190">
    <property type="match status" value="1"/>
</dbReference>
<dbReference type="GO" id="GO:0160148">
    <property type="term" value="F:tRNA pseudouridine(55) synthase activity"/>
    <property type="evidence" value="ECO:0007669"/>
    <property type="project" value="UniProtKB-EC"/>
</dbReference>
<dbReference type="Gene3D" id="3.30.70.2510">
    <property type="match status" value="1"/>
</dbReference>
<feature type="domain" description="Pus10-like C-terminal" evidence="6">
    <location>
        <begin position="305"/>
        <end position="560"/>
    </location>
</feature>
<proteinExistence type="inferred from homology"/>
<dbReference type="Pfam" id="PF21237">
    <property type="entry name" value="Pus10_N_euk"/>
    <property type="match status" value="1"/>
</dbReference>
<dbReference type="InterPro" id="IPR020103">
    <property type="entry name" value="PsdUridine_synth_cat_dom_sf"/>
</dbReference>
<dbReference type="GO" id="GO:0003723">
    <property type="term" value="F:RNA binding"/>
    <property type="evidence" value="ECO:0007669"/>
    <property type="project" value="InterPro"/>
</dbReference>
<evidence type="ECO:0000256" key="3">
    <source>
        <dbReference type="ARBA" id="ARBA00022694"/>
    </source>
</evidence>
<dbReference type="Pfam" id="PF21238">
    <property type="entry name" value="Pus10_C"/>
    <property type="match status" value="1"/>
</dbReference>
<evidence type="ECO:0000313" key="7">
    <source>
        <dbReference type="Proteomes" id="UP001652626"/>
    </source>
</evidence>
<evidence type="ECO:0000313" key="8">
    <source>
        <dbReference type="RefSeq" id="XP_026483391.2"/>
    </source>
</evidence>
<dbReference type="SUPFAM" id="SSF55120">
    <property type="entry name" value="Pseudouridine synthase"/>
    <property type="match status" value="1"/>
</dbReference>
<dbReference type="OrthoDB" id="271937at2759"/>